<evidence type="ECO:0000313" key="2">
    <source>
        <dbReference type="Proteomes" id="UP000050421"/>
    </source>
</evidence>
<dbReference type="EMBL" id="LJXT01000123">
    <property type="protein sequence ID" value="KPQ11297.1"/>
    <property type="molecule type" value="Genomic_DNA"/>
</dbReference>
<name>A0A0P7X7X4_9BACT</name>
<dbReference type="eggNOG" id="COG2411">
    <property type="taxonomic scope" value="Bacteria"/>
</dbReference>
<accession>A0A0P7X7X4</accession>
<proteinExistence type="predicted"/>
<reference evidence="1 2" key="1">
    <citation type="submission" date="2015-09" db="EMBL/GenBank/DDBJ databases">
        <title>Identification and resolution of microdiversity through metagenomic sequencing of parallel consortia.</title>
        <authorList>
            <person name="Nelson W.C."/>
            <person name="Romine M.F."/>
            <person name="Lindemann S.R."/>
        </authorList>
    </citation>
    <scope>NUCLEOTIDE SEQUENCE [LARGE SCALE GENOMIC DNA]</scope>
    <source>
        <strain evidence="1">HL-49</strain>
    </source>
</reference>
<dbReference type="PATRIC" id="fig|1305737.6.peg.37"/>
<gene>
    <name evidence="1" type="ORF">HLUCCX10_15360</name>
</gene>
<protein>
    <recommendedName>
        <fullName evidence="3">ASCH domain-containing protein</fullName>
    </recommendedName>
</protein>
<sequence length="203" mass="23330">MLFTRDVLEKIKKGEIELAFRRWMLPRVKTGSLINTAVGQIEISQVSQVKLTDIKKEDIKLAGYSSMEELQKSFYHQGKGDVYRIELNFSGPDPRIELRNKANLSDQELQDICLKLARYDKFSKVGPWTSEVLNLIAENPHHKAADLARASGFEKEWLKVNIRKLKNIGLTISFNSGYEVSPRGRIVLQYLNDKVKSTNKKNY</sequence>
<organism evidence="1 2">
    <name type="scientific">Algoriphagus marincola HL-49</name>
    <dbReference type="NCBI Taxonomy" id="1305737"/>
    <lineage>
        <taxon>Bacteria</taxon>
        <taxon>Pseudomonadati</taxon>
        <taxon>Bacteroidota</taxon>
        <taxon>Cytophagia</taxon>
        <taxon>Cytophagales</taxon>
        <taxon>Cyclobacteriaceae</taxon>
        <taxon>Algoriphagus</taxon>
    </lineage>
</organism>
<evidence type="ECO:0000313" key="1">
    <source>
        <dbReference type="EMBL" id="KPQ11297.1"/>
    </source>
</evidence>
<comment type="caution">
    <text evidence="1">The sequence shown here is derived from an EMBL/GenBank/DDBJ whole genome shotgun (WGS) entry which is preliminary data.</text>
</comment>
<evidence type="ECO:0008006" key="3">
    <source>
        <dbReference type="Google" id="ProtNLM"/>
    </source>
</evidence>
<dbReference type="STRING" id="1305737.GCA_000526355_01125"/>
<dbReference type="OrthoDB" id="121143at2"/>
<dbReference type="AlphaFoldDB" id="A0A0P7X7X4"/>
<dbReference type="Proteomes" id="UP000050421">
    <property type="component" value="Unassembled WGS sequence"/>
</dbReference>